<dbReference type="PANTHER" id="PTHR46190:SF1">
    <property type="entry name" value="SI:CH211-201H21.5"/>
    <property type="match status" value="1"/>
</dbReference>
<evidence type="ECO:0000313" key="5">
    <source>
        <dbReference type="Proteomes" id="UP001165580"/>
    </source>
</evidence>
<comment type="caution">
    <text evidence="4">The sequence shown here is derived from an EMBL/GenBank/DDBJ whole genome shotgun (WGS) entry which is preliminary data.</text>
</comment>
<dbReference type="SUPFAM" id="SSF53590">
    <property type="entry name" value="Nucleoside hydrolase"/>
    <property type="match status" value="1"/>
</dbReference>
<feature type="domain" description="Inosine/uridine-preferring nucleoside hydrolase" evidence="3">
    <location>
        <begin position="5"/>
        <end position="307"/>
    </location>
</feature>
<dbReference type="Gene3D" id="3.90.245.10">
    <property type="entry name" value="Ribonucleoside hydrolase-like"/>
    <property type="match status" value="1"/>
</dbReference>
<dbReference type="EMBL" id="JANTEZ010000002">
    <property type="protein sequence ID" value="MCS5714167.1"/>
    <property type="molecule type" value="Genomic_DNA"/>
</dbReference>
<protein>
    <submittedName>
        <fullName evidence="4">Nucleoside hydrolase</fullName>
    </submittedName>
</protein>
<evidence type="ECO:0000259" key="3">
    <source>
        <dbReference type="Pfam" id="PF01156"/>
    </source>
</evidence>
<evidence type="ECO:0000256" key="2">
    <source>
        <dbReference type="ARBA" id="ARBA00023295"/>
    </source>
</evidence>
<evidence type="ECO:0000256" key="1">
    <source>
        <dbReference type="ARBA" id="ARBA00022801"/>
    </source>
</evidence>
<gene>
    <name evidence="4" type="ORF">NVV95_06330</name>
</gene>
<dbReference type="InterPro" id="IPR052775">
    <property type="entry name" value="IUN_hydrolase"/>
</dbReference>
<dbReference type="PROSITE" id="PS01247">
    <property type="entry name" value="IUNH"/>
    <property type="match status" value="1"/>
</dbReference>
<organism evidence="4 5">
    <name type="scientific">Herbiconiux gentiana</name>
    <dbReference type="NCBI Taxonomy" id="2970912"/>
    <lineage>
        <taxon>Bacteria</taxon>
        <taxon>Bacillati</taxon>
        <taxon>Actinomycetota</taxon>
        <taxon>Actinomycetes</taxon>
        <taxon>Micrococcales</taxon>
        <taxon>Microbacteriaceae</taxon>
        <taxon>Herbiconiux</taxon>
    </lineage>
</organism>
<dbReference type="InterPro" id="IPR001910">
    <property type="entry name" value="Inosine/uridine_hydrolase_dom"/>
</dbReference>
<name>A0ABT2GEV3_9MICO</name>
<dbReference type="Pfam" id="PF01156">
    <property type="entry name" value="IU_nuc_hydro"/>
    <property type="match status" value="1"/>
</dbReference>
<dbReference type="Proteomes" id="UP001165580">
    <property type="component" value="Unassembled WGS sequence"/>
</dbReference>
<dbReference type="InterPro" id="IPR015910">
    <property type="entry name" value="I/U_nuclsd_hydro_CS"/>
</dbReference>
<keyword evidence="2" id="KW-0326">Glycosidase</keyword>
<dbReference type="GO" id="GO:0016787">
    <property type="term" value="F:hydrolase activity"/>
    <property type="evidence" value="ECO:0007669"/>
    <property type="project" value="UniProtKB-KW"/>
</dbReference>
<dbReference type="InterPro" id="IPR036452">
    <property type="entry name" value="Ribo_hydro-like"/>
</dbReference>
<reference evidence="4" key="1">
    <citation type="submission" date="2022-08" db="EMBL/GenBank/DDBJ databases">
        <authorList>
            <person name="Deng Y."/>
            <person name="Han X.-F."/>
            <person name="Zhang Y.-Q."/>
        </authorList>
    </citation>
    <scope>NUCLEOTIDE SEQUENCE</scope>
    <source>
        <strain evidence="4">CPCC 205716</strain>
    </source>
</reference>
<sequence>MTIPLIIDTDTAQDDAIALLFGLLDPAADLRAITIVAGNVGFEQQVANALLTVAAAGRSDERLVHRGCVRPMMREWTSAEGVHGDGIGGLVGPEDAVNGRVGEVSDEHAVDALIRLCAEAPGEVTVVAIGPLTNIATAVVKDRSFPATVKSLVIMGGSNNGRGNTTPSAEFNFYADPEAARIVFEAGFDDVLVLPWEPVTVRDGILTRTEYESITSTGAPLQAFFRAACDKTLEVCEAVGLAGSTHPDSMTVAAVLHEDLMRRTGRYRVEIETASALTLGHSVMAWPKFGLAANARVIEEVDHGRYLDLLGDLLATPGLPTLEEISNNASRGG</sequence>
<keyword evidence="1 4" id="KW-0378">Hydrolase</keyword>
<keyword evidence="5" id="KW-1185">Reference proteome</keyword>
<dbReference type="PANTHER" id="PTHR46190">
    <property type="entry name" value="SI:CH211-201H21.5-RELATED"/>
    <property type="match status" value="1"/>
</dbReference>
<evidence type="ECO:0000313" key="4">
    <source>
        <dbReference type="EMBL" id="MCS5714167.1"/>
    </source>
</evidence>
<accession>A0ABT2GEV3</accession>
<proteinExistence type="predicted"/>
<dbReference type="RefSeq" id="WP_259485695.1">
    <property type="nucleotide sequence ID" value="NZ_JANTEZ010000002.1"/>
</dbReference>